<keyword evidence="3" id="KW-1185">Reference proteome</keyword>
<gene>
    <name evidence="1" type="ORF">Selli1_29890</name>
    <name evidence="2" type="ORF">Selli2_06320</name>
</gene>
<accession>A0A9W6FFG8</accession>
<evidence type="ECO:0000313" key="1">
    <source>
        <dbReference type="EMBL" id="GLG05815.1"/>
    </source>
</evidence>
<evidence type="ECO:0000313" key="2">
    <source>
        <dbReference type="EMBL" id="GLG89205.1"/>
    </source>
</evidence>
<reference evidence="2" key="4">
    <citation type="submission" date="2022-11" db="EMBL/GenBank/DDBJ databases">
        <title>Draft genome sequence of Sellimonas catena strain 18CBH55.</title>
        <authorList>
            <person name="Hisatomi A."/>
            <person name="Ohkuma M."/>
            <person name="Sakamoto M."/>
        </authorList>
    </citation>
    <scope>NUCLEOTIDE SEQUENCE</scope>
    <source>
        <strain evidence="2">18CBH55</strain>
    </source>
</reference>
<reference evidence="1 3" key="5">
    <citation type="journal article" date="2023" name="Int. J. Syst. Evol. Microbiol.">
        <title>Sellimonas catena sp. nov., isolated from human faeces.</title>
        <authorList>
            <person name="Hisatomi A."/>
            <person name="Ohkuma M."/>
            <person name="Sakamoto M."/>
        </authorList>
    </citation>
    <scope>NUCLEOTIDE SEQUENCE [LARGE SCALE GENOMIC DNA]</scope>
    <source>
        <strain evidence="1 3">12EGH17</strain>
        <strain evidence="2">18CBH55</strain>
    </source>
</reference>
<evidence type="ECO:0000313" key="3">
    <source>
        <dbReference type="Proteomes" id="UP001145145"/>
    </source>
</evidence>
<reference evidence="1" key="2">
    <citation type="submission" date="2022-11" db="EMBL/GenBank/DDBJ databases">
        <title>Draft genome sequence of Sellimonas catena strain 12EGH17.</title>
        <authorList>
            <person name="Atsushi H."/>
            <person name="Moriya O."/>
            <person name="Mitsuo S."/>
        </authorList>
    </citation>
    <scope>NUCLEOTIDE SEQUENCE</scope>
    <source>
        <strain evidence="1">12EGH17</strain>
    </source>
</reference>
<dbReference type="Pfam" id="PF20092">
    <property type="entry name" value="DUF6483"/>
    <property type="match status" value="1"/>
</dbReference>
<dbReference type="EMBL" id="BSCH01000003">
    <property type="protein sequence ID" value="GLG89205.1"/>
    <property type="molecule type" value="Genomic_DNA"/>
</dbReference>
<dbReference type="EMBL" id="BSBO01000037">
    <property type="protein sequence ID" value="GLG05815.1"/>
    <property type="molecule type" value="Genomic_DNA"/>
</dbReference>
<dbReference type="RefSeq" id="WP_138372553.1">
    <property type="nucleotide sequence ID" value="NZ_BSBO01000037.1"/>
</dbReference>
<sequence>MGLKQDFVLRRLEDQGRFLARLILGKEEAKYELPEYEAIDNEVDRLYRKILSLADAGEINEAENLLLEELETGDLQMFEMALCFYLHLAHMDEEFLEEHQYTREEIGEGMESLAEDFGVSGLEISMGK</sequence>
<name>A0A9W6FFG8_9FIRM</name>
<dbReference type="AlphaFoldDB" id="A0A9W6FFG8"/>
<dbReference type="Proteomes" id="UP001145094">
    <property type="component" value="Unassembled WGS sequence"/>
</dbReference>
<proteinExistence type="predicted"/>
<protein>
    <submittedName>
        <fullName evidence="1">Uncharacterized protein</fullName>
    </submittedName>
</protein>
<dbReference type="InterPro" id="IPR045507">
    <property type="entry name" value="DUF6483"/>
</dbReference>
<reference evidence="1" key="1">
    <citation type="submission" date="2022-11" db="EMBL/GenBank/DDBJ databases">
        <title>Draft genome sequence of Sellimonas catena strain 12EGH17.</title>
        <authorList>
            <person name="Hisatomi A."/>
            <person name="Ohkuma M."/>
            <person name="Sakamoto M."/>
        </authorList>
    </citation>
    <scope>NUCLEOTIDE SEQUENCE</scope>
    <source>
        <strain evidence="1">12EGH17</strain>
    </source>
</reference>
<comment type="caution">
    <text evidence="1">The sequence shown here is derived from an EMBL/GenBank/DDBJ whole genome shotgun (WGS) entry which is preliminary data.</text>
</comment>
<dbReference type="Proteomes" id="UP001145145">
    <property type="component" value="Unassembled WGS sequence"/>
</dbReference>
<reference evidence="2" key="3">
    <citation type="submission" date="2022-11" db="EMBL/GenBank/DDBJ databases">
        <title>Draft genome sequence of Sellimonas catena strain 18CBH55.</title>
        <authorList>
            <person name="Atsushi H."/>
            <person name="Moriya O."/>
            <person name="Mitsuo S."/>
        </authorList>
    </citation>
    <scope>NUCLEOTIDE SEQUENCE</scope>
    <source>
        <strain evidence="2">18CBH55</strain>
    </source>
</reference>
<organism evidence="1 3">
    <name type="scientific">Sellimonas catena</name>
    <dbReference type="NCBI Taxonomy" id="2994035"/>
    <lineage>
        <taxon>Bacteria</taxon>
        <taxon>Bacillati</taxon>
        <taxon>Bacillota</taxon>
        <taxon>Clostridia</taxon>
        <taxon>Lachnospirales</taxon>
        <taxon>Lachnospiraceae</taxon>
        <taxon>Sellimonas</taxon>
    </lineage>
</organism>